<keyword evidence="1" id="KW-0472">Membrane</keyword>
<sequence length="364" mass="41691">MHMANGYIRMVMKRKVILQHAVAWAIFMFYEVTSIYLVRGMAGALSDYVAHYILNILLFYINARIITGSGSVRKKIGLIASLVLGYMAVNFVMNTMLEYFAVQILRPSRPIGYFFVASFWRCFYFLGLSTVYAFSVNLIRSTKKINAMLTEQMQKEKDQILLQNELLSAKNGLLRAQINPHLFFNTLNFIYNSVYKLSATAGDAVMLLADITRFSIANTDTDGKVYLEDELVNIDDLITLNQIRFDSKLQVHFVKEGDFKDLRIIPLVLLTLVENVFKYGDLQDKDQPALIQIKQMDGFVHFATRNKKVFDSKEISGSGIGINNSKKRLHQAYRDSFKLRVNETDDLFYVDLTINTDCLCFVAI</sequence>
<dbReference type="InterPro" id="IPR010559">
    <property type="entry name" value="Sig_transdc_His_kin_internal"/>
</dbReference>
<dbReference type="PANTHER" id="PTHR34220:SF7">
    <property type="entry name" value="SENSOR HISTIDINE KINASE YPDA"/>
    <property type="match status" value="1"/>
</dbReference>
<feature type="transmembrane region" description="Helical" evidence="1">
    <location>
        <begin position="78"/>
        <end position="101"/>
    </location>
</feature>
<keyword evidence="1" id="KW-1133">Transmembrane helix</keyword>
<reference evidence="3 4" key="1">
    <citation type="submission" date="2019-02" db="EMBL/GenBank/DDBJ databases">
        <title>Bacterial novel species Mucilaginibacter sp. 17JY9-4 isolated from soil.</title>
        <authorList>
            <person name="Jung H.-Y."/>
        </authorList>
    </citation>
    <scope>NUCLEOTIDE SEQUENCE [LARGE SCALE GENOMIC DNA]</scope>
    <source>
        <strain evidence="3 4">17JY9-4</strain>
    </source>
</reference>
<proteinExistence type="predicted"/>
<dbReference type="InterPro" id="IPR050640">
    <property type="entry name" value="Bact_2-comp_sensor_kinase"/>
</dbReference>
<dbReference type="GO" id="GO:0016020">
    <property type="term" value="C:membrane"/>
    <property type="evidence" value="ECO:0007669"/>
    <property type="project" value="InterPro"/>
</dbReference>
<dbReference type="GO" id="GO:0000155">
    <property type="term" value="F:phosphorelay sensor kinase activity"/>
    <property type="evidence" value="ECO:0007669"/>
    <property type="project" value="InterPro"/>
</dbReference>
<protein>
    <recommendedName>
        <fullName evidence="2">Signal transduction histidine kinase internal region domain-containing protein</fullName>
    </recommendedName>
</protein>
<dbReference type="AlphaFoldDB" id="A0A4Q5LPT4"/>
<accession>A0A4Q5LPT4</accession>
<evidence type="ECO:0000256" key="1">
    <source>
        <dbReference type="SAM" id="Phobius"/>
    </source>
</evidence>
<dbReference type="PANTHER" id="PTHR34220">
    <property type="entry name" value="SENSOR HISTIDINE KINASE YPDA"/>
    <property type="match status" value="1"/>
</dbReference>
<feature type="transmembrane region" description="Helical" evidence="1">
    <location>
        <begin position="48"/>
        <end position="66"/>
    </location>
</feature>
<evidence type="ECO:0000313" key="3">
    <source>
        <dbReference type="EMBL" id="RYU91403.1"/>
    </source>
</evidence>
<feature type="domain" description="Signal transduction histidine kinase internal region" evidence="2">
    <location>
        <begin position="173"/>
        <end position="249"/>
    </location>
</feature>
<dbReference type="Pfam" id="PF06580">
    <property type="entry name" value="His_kinase"/>
    <property type="match status" value="1"/>
</dbReference>
<feature type="transmembrane region" description="Helical" evidence="1">
    <location>
        <begin position="21"/>
        <end position="42"/>
    </location>
</feature>
<comment type="caution">
    <text evidence="3">The sequence shown here is derived from an EMBL/GenBank/DDBJ whole genome shotgun (WGS) entry which is preliminary data.</text>
</comment>
<feature type="transmembrane region" description="Helical" evidence="1">
    <location>
        <begin position="113"/>
        <end position="134"/>
    </location>
</feature>
<dbReference type="EMBL" id="SEWG01000002">
    <property type="protein sequence ID" value="RYU91403.1"/>
    <property type="molecule type" value="Genomic_DNA"/>
</dbReference>
<organism evidence="3 4">
    <name type="scientific">Mucilaginibacter terrigena</name>
    <dbReference type="NCBI Taxonomy" id="2492395"/>
    <lineage>
        <taxon>Bacteria</taxon>
        <taxon>Pseudomonadati</taxon>
        <taxon>Bacteroidota</taxon>
        <taxon>Sphingobacteriia</taxon>
        <taxon>Sphingobacteriales</taxon>
        <taxon>Sphingobacteriaceae</taxon>
        <taxon>Mucilaginibacter</taxon>
    </lineage>
</organism>
<dbReference type="OrthoDB" id="9792992at2"/>
<evidence type="ECO:0000259" key="2">
    <source>
        <dbReference type="Pfam" id="PF06580"/>
    </source>
</evidence>
<evidence type="ECO:0000313" key="4">
    <source>
        <dbReference type="Proteomes" id="UP000293331"/>
    </source>
</evidence>
<keyword evidence="4" id="KW-1185">Reference proteome</keyword>
<dbReference type="Proteomes" id="UP000293331">
    <property type="component" value="Unassembled WGS sequence"/>
</dbReference>
<name>A0A4Q5LPT4_9SPHI</name>
<gene>
    <name evidence="3" type="ORF">EWM62_05530</name>
</gene>
<keyword evidence="1" id="KW-0812">Transmembrane</keyword>